<dbReference type="Proteomes" id="UP001596002">
    <property type="component" value="Unassembled WGS sequence"/>
</dbReference>
<dbReference type="PANTHER" id="PTHR30404:SF0">
    <property type="entry name" value="N-ACETYLMURAMOYL-L-ALANINE AMIDASE AMIC"/>
    <property type="match status" value="1"/>
</dbReference>
<accession>A0ABV9PV43</accession>
<keyword evidence="2" id="KW-1133">Transmembrane helix</keyword>
<dbReference type="EC" id="3.5.1.28" evidence="4"/>
<comment type="caution">
    <text evidence="4">The sequence shown here is derived from an EMBL/GenBank/DDBJ whole genome shotgun (WGS) entry which is preliminary data.</text>
</comment>
<dbReference type="Gene3D" id="3.40.630.40">
    <property type="entry name" value="Zn-dependent exopeptidases"/>
    <property type="match status" value="1"/>
</dbReference>
<keyword evidence="2" id="KW-0472">Membrane</keyword>
<reference evidence="5" key="1">
    <citation type="journal article" date="2019" name="Int. J. Syst. Evol. Microbiol.">
        <title>The Global Catalogue of Microorganisms (GCM) 10K type strain sequencing project: providing services to taxonomists for standard genome sequencing and annotation.</title>
        <authorList>
            <consortium name="The Broad Institute Genomics Platform"/>
            <consortium name="The Broad Institute Genome Sequencing Center for Infectious Disease"/>
            <person name="Wu L."/>
            <person name="Ma J."/>
        </authorList>
    </citation>
    <scope>NUCLEOTIDE SEQUENCE [LARGE SCALE GENOMIC DNA]</scope>
    <source>
        <strain evidence="5">WYCCWR 12678</strain>
    </source>
</reference>
<dbReference type="InterPro" id="IPR002508">
    <property type="entry name" value="MurNAc-LAA_cat"/>
</dbReference>
<dbReference type="SMART" id="SM00646">
    <property type="entry name" value="Ami_3"/>
    <property type="match status" value="1"/>
</dbReference>
<keyword evidence="5" id="KW-1185">Reference proteome</keyword>
<evidence type="ECO:0000256" key="2">
    <source>
        <dbReference type="SAM" id="Phobius"/>
    </source>
</evidence>
<dbReference type="GO" id="GO:0008745">
    <property type="term" value="F:N-acetylmuramoyl-L-alanine amidase activity"/>
    <property type="evidence" value="ECO:0007669"/>
    <property type="project" value="UniProtKB-EC"/>
</dbReference>
<dbReference type="EMBL" id="JBHSHC010000006">
    <property type="protein sequence ID" value="MFC4765915.1"/>
    <property type="molecule type" value="Genomic_DNA"/>
</dbReference>
<dbReference type="NCBIfam" id="TIGR02883">
    <property type="entry name" value="spore_cwlD"/>
    <property type="match status" value="1"/>
</dbReference>
<dbReference type="InterPro" id="IPR014234">
    <property type="entry name" value="Spore_CwlD"/>
</dbReference>
<keyword evidence="2" id="KW-0812">Transmembrane</keyword>
<dbReference type="RefSeq" id="WP_380023508.1">
    <property type="nucleotide sequence ID" value="NZ_JBHSHC010000006.1"/>
</dbReference>
<dbReference type="InterPro" id="IPR050695">
    <property type="entry name" value="N-acetylmuramoyl_amidase_3"/>
</dbReference>
<dbReference type="SUPFAM" id="SSF53187">
    <property type="entry name" value="Zn-dependent exopeptidases"/>
    <property type="match status" value="1"/>
</dbReference>
<evidence type="ECO:0000313" key="4">
    <source>
        <dbReference type="EMBL" id="MFC4765915.1"/>
    </source>
</evidence>
<dbReference type="PANTHER" id="PTHR30404">
    <property type="entry name" value="N-ACETYLMURAMOYL-L-ALANINE AMIDASE"/>
    <property type="match status" value="1"/>
</dbReference>
<evidence type="ECO:0000259" key="3">
    <source>
        <dbReference type="SMART" id="SM00646"/>
    </source>
</evidence>
<proteinExistence type="predicted"/>
<name>A0ABV9PV43_9BACL</name>
<feature type="transmembrane region" description="Helical" evidence="2">
    <location>
        <begin position="12"/>
        <end position="29"/>
    </location>
</feature>
<sequence length="240" mass="26723">MLLTNDWRKISFVSGSIAILLFVVNLFMADVPITKLWSWSAPLSGYTIVLDPGHGGPDGGAVGVDGTVEKTVTLPVSKYLRDYLQQAGAYVIMTREDDRDLANPETKGYSRRKAQDLKARLLLVKEHKADLFFSIHLNSNPGGGRGAQVFYDSELEESERLAKAIQGQFQKQLDSKRDVEPQEDLYLLRNSHVPAVLAEVGFLSNSQELALLKQKSYQKKIAYSIYEGILEYIASAGNIR</sequence>
<organism evidence="4 5">
    <name type="scientific">Effusibacillus consociatus</name>
    <dbReference type="NCBI Taxonomy" id="1117041"/>
    <lineage>
        <taxon>Bacteria</taxon>
        <taxon>Bacillati</taxon>
        <taxon>Bacillota</taxon>
        <taxon>Bacilli</taxon>
        <taxon>Bacillales</taxon>
        <taxon>Alicyclobacillaceae</taxon>
        <taxon>Effusibacillus</taxon>
    </lineage>
</organism>
<evidence type="ECO:0000256" key="1">
    <source>
        <dbReference type="ARBA" id="ARBA00022801"/>
    </source>
</evidence>
<feature type="domain" description="MurNAc-LAA" evidence="3">
    <location>
        <begin position="121"/>
        <end position="230"/>
    </location>
</feature>
<dbReference type="Pfam" id="PF01520">
    <property type="entry name" value="Amidase_3"/>
    <property type="match status" value="1"/>
</dbReference>
<evidence type="ECO:0000313" key="5">
    <source>
        <dbReference type="Proteomes" id="UP001596002"/>
    </source>
</evidence>
<gene>
    <name evidence="4" type="primary">cwlD</name>
    <name evidence="4" type="ORF">ACFO8Q_00645</name>
</gene>
<keyword evidence="1 4" id="KW-0378">Hydrolase</keyword>
<protein>
    <submittedName>
        <fullName evidence="4">N-acetylmuramoyl-L-alanine amidase CwlD</fullName>
        <ecNumber evidence="4">3.5.1.28</ecNumber>
    </submittedName>
</protein>
<dbReference type="CDD" id="cd02696">
    <property type="entry name" value="MurNAc-LAA"/>
    <property type="match status" value="1"/>
</dbReference>